<feature type="domain" description="NusG-like N-terminal" evidence="6">
    <location>
        <begin position="103"/>
        <end position="219"/>
    </location>
</feature>
<name>A0A0E0D8Z0_9ORYZ</name>
<dbReference type="Gene3D" id="2.30.30.30">
    <property type="match status" value="1"/>
</dbReference>
<dbReference type="AlphaFoldDB" id="A0A0E0D8Z0"/>
<evidence type="ECO:0000256" key="4">
    <source>
        <dbReference type="SAM" id="Coils"/>
    </source>
</evidence>
<evidence type="ECO:0000256" key="1">
    <source>
        <dbReference type="ARBA" id="ARBA00022814"/>
    </source>
</evidence>
<dbReference type="EnsemblPlants" id="OMERI03G36210.2">
    <property type="protein sequence ID" value="OMERI03G36210.2"/>
    <property type="gene ID" value="OMERI03G36210"/>
</dbReference>
<protein>
    <recommendedName>
        <fullName evidence="10">NusG-like N-terminal domain-containing protein</fullName>
    </recommendedName>
</protein>
<dbReference type="InterPro" id="IPR014722">
    <property type="entry name" value="Rib_uL2_dom2"/>
</dbReference>
<evidence type="ECO:0000313" key="8">
    <source>
        <dbReference type="EnsemblPlants" id="OMERI03G36210.2"/>
    </source>
</evidence>
<dbReference type="CDD" id="cd09890">
    <property type="entry name" value="NGN_plant"/>
    <property type="match status" value="1"/>
</dbReference>
<evidence type="ECO:0008006" key="10">
    <source>
        <dbReference type="Google" id="ProtNLM"/>
    </source>
</evidence>
<organism evidence="8">
    <name type="scientific">Oryza meridionalis</name>
    <dbReference type="NCBI Taxonomy" id="40149"/>
    <lineage>
        <taxon>Eukaryota</taxon>
        <taxon>Viridiplantae</taxon>
        <taxon>Streptophyta</taxon>
        <taxon>Embryophyta</taxon>
        <taxon>Tracheophyta</taxon>
        <taxon>Spermatophyta</taxon>
        <taxon>Magnoliopsida</taxon>
        <taxon>Liliopsida</taxon>
        <taxon>Poales</taxon>
        <taxon>Poaceae</taxon>
        <taxon>BOP clade</taxon>
        <taxon>Oryzoideae</taxon>
        <taxon>Oryzeae</taxon>
        <taxon>Oryzinae</taxon>
        <taxon>Oryza</taxon>
    </lineage>
</organism>
<dbReference type="PANTHER" id="PTHR30265:SF4">
    <property type="entry name" value="KOW MOTIF FAMILY PROTEIN, EXPRESSED"/>
    <property type="match status" value="1"/>
</dbReference>
<feature type="compositionally biased region" description="Low complexity" evidence="5">
    <location>
        <begin position="707"/>
        <end position="716"/>
    </location>
</feature>
<evidence type="ECO:0000313" key="9">
    <source>
        <dbReference type="Proteomes" id="UP000008021"/>
    </source>
</evidence>
<dbReference type="SMART" id="SM00739">
    <property type="entry name" value="KOW"/>
    <property type="match status" value="1"/>
</dbReference>
<evidence type="ECO:0000256" key="5">
    <source>
        <dbReference type="SAM" id="MobiDB-lite"/>
    </source>
</evidence>
<evidence type="ECO:0000259" key="6">
    <source>
        <dbReference type="SMART" id="SM00738"/>
    </source>
</evidence>
<sequence length="754" mass="81878">MSLAYPLLRLPCRCSLAAPPPPPPPRASPAPTISVSMSVDGGEGELTGRERRKQRGERRELRARDWKEEVQERLIHEPARRRKKPPKRTWRENLNLDFLAEHGPQWWLVRVSMAPGTDYVDLLTKAISRRYPELSFKIYNPSIQVKKRLKNGSISTKSKPLHPGLVFLYCTLNKEVHDFIRDTEGCYGFIGATVGSIKRQIKKPKPIPIEEVESIIREEKEEQERVDREFEEMENGGIVESFNKPVEDSELMLMNKIKGQFKKPISKGGSNHNAFTPGASVHVLSGPFEGFTGSLLEVNRKNKKATLQLTLFGKESFVDLDFDQIEAELHDHMRARFVGQGKSSTTTTPAKEEAIRALRILSRSATARHEVDPGAHHGAIAQPEAGRHGEPDDHAGGGGAAPAGDALHVIRVELGAAAGLEVAGRRLERERQQVQHPHRLRRAQELPVERRPRVGAALHRPPDSCSKPTRRTRVTCASSACLASCGEDTGILVRDRVAAARSSPAARISWRRCPANARIAARACSAQAANSSAVGAPPPPEALCLEGWWRELRRLLATASFSFRPSTSACLAWSWRRRSSSAASYGATASRSGGAVGMGPGMCPPVATERRKRSRSRARWRSLATTAASALRILSGSQGQCAPCRSEYARRTPETASNTSAMSVSASLARSAPLAATAAAAFTFLFSSQIFRFSSSSSSPPSPPSSPSSSASASASSEEEGVRRRSPPAPETASAKGSSSSSSSKSVSPESLTA</sequence>
<dbReference type="SUPFAM" id="SSF50104">
    <property type="entry name" value="Translation proteins SH3-like domain"/>
    <property type="match status" value="1"/>
</dbReference>
<evidence type="ECO:0000256" key="2">
    <source>
        <dbReference type="ARBA" id="ARBA00023015"/>
    </source>
</evidence>
<reference evidence="8" key="2">
    <citation type="submission" date="2018-05" db="EMBL/GenBank/DDBJ databases">
        <title>OmerRS3 (Oryza meridionalis Reference Sequence Version 3).</title>
        <authorList>
            <person name="Zhang J."/>
            <person name="Kudrna D."/>
            <person name="Lee S."/>
            <person name="Talag J."/>
            <person name="Welchert J."/>
            <person name="Wing R.A."/>
        </authorList>
    </citation>
    <scope>NUCLEOTIDE SEQUENCE [LARGE SCALE GENOMIC DNA]</scope>
    <source>
        <strain evidence="8">cv. OR44</strain>
    </source>
</reference>
<dbReference type="InterPro" id="IPR006645">
    <property type="entry name" value="NGN-like_dom"/>
</dbReference>
<accession>A0A0E0D8Z0</accession>
<feature type="coiled-coil region" evidence="4">
    <location>
        <begin position="209"/>
        <end position="236"/>
    </location>
</feature>
<evidence type="ECO:0000259" key="7">
    <source>
        <dbReference type="SMART" id="SM00739"/>
    </source>
</evidence>
<keyword evidence="3" id="KW-0804">Transcription</keyword>
<dbReference type="SUPFAM" id="SSF82679">
    <property type="entry name" value="N-utilization substance G protein NusG, N-terminal domain"/>
    <property type="match status" value="1"/>
</dbReference>
<evidence type="ECO:0000256" key="3">
    <source>
        <dbReference type="ARBA" id="ARBA00023163"/>
    </source>
</evidence>
<dbReference type="HOGENOM" id="CLU_369799_0_0_1"/>
<dbReference type="Gene3D" id="3.30.70.940">
    <property type="entry name" value="NusG, N-terminal domain"/>
    <property type="match status" value="1"/>
</dbReference>
<dbReference type="InterPro" id="IPR005824">
    <property type="entry name" value="KOW"/>
</dbReference>
<keyword evidence="2" id="KW-0805">Transcription regulation</keyword>
<dbReference type="PANTHER" id="PTHR30265">
    <property type="entry name" value="RHO-INTERACTING TRANSCRIPTION TERMINATION FACTOR NUSG"/>
    <property type="match status" value="1"/>
</dbReference>
<dbReference type="Proteomes" id="UP000008021">
    <property type="component" value="Chromosome 3"/>
</dbReference>
<reference evidence="8" key="1">
    <citation type="submission" date="2015-04" db="UniProtKB">
        <authorList>
            <consortium name="EnsemblPlants"/>
        </authorList>
    </citation>
    <scope>IDENTIFICATION</scope>
</reference>
<feature type="region of interest" description="Disordered" evidence="5">
    <location>
        <begin position="695"/>
        <end position="754"/>
    </location>
</feature>
<feature type="region of interest" description="Disordered" evidence="5">
    <location>
        <begin position="367"/>
        <end position="402"/>
    </location>
</feature>
<keyword evidence="9" id="KW-1185">Reference proteome</keyword>
<feature type="region of interest" description="Disordered" evidence="5">
    <location>
        <begin position="18"/>
        <end position="61"/>
    </location>
</feature>
<keyword evidence="4" id="KW-0175">Coiled coil</keyword>
<feature type="compositionally biased region" description="Low complexity" evidence="5">
    <location>
        <begin position="734"/>
        <end position="754"/>
    </location>
</feature>
<dbReference type="Gramene" id="OMERI03G36210.2">
    <property type="protein sequence ID" value="OMERI03G36210.2"/>
    <property type="gene ID" value="OMERI03G36210"/>
</dbReference>
<dbReference type="GO" id="GO:0006354">
    <property type="term" value="P:DNA-templated transcription elongation"/>
    <property type="evidence" value="ECO:0007669"/>
    <property type="project" value="InterPro"/>
</dbReference>
<proteinExistence type="predicted"/>
<feature type="compositionally biased region" description="Pro residues" evidence="5">
    <location>
        <begin position="18"/>
        <end position="28"/>
    </location>
</feature>
<dbReference type="InterPro" id="IPR043425">
    <property type="entry name" value="NusG-like"/>
</dbReference>
<keyword evidence="1" id="KW-0889">Transcription antitermination</keyword>
<feature type="domain" description="KOW" evidence="7">
    <location>
        <begin position="274"/>
        <end position="301"/>
    </location>
</feature>
<dbReference type="CDD" id="cd06091">
    <property type="entry name" value="KOW_NusG"/>
    <property type="match status" value="1"/>
</dbReference>
<dbReference type="InterPro" id="IPR036735">
    <property type="entry name" value="NGN_dom_sf"/>
</dbReference>
<dbReference type="InterPro" id="IPR008991">
    <property type="entry name" value="Translation_prot_SH3-like_sf"/>
</dbReference>
<feature type="compositionally biased region" description="Basic and acidic residues" evidence="5">
    <location>
        <begin position="385"/>
        <end position="395"/>
    </location>
</feature>
<dbReference type="Pfam" id="PF02357">
    <property type="entry name" value="NusG"/>
    <property type="match status" value="1"/>
</dbReference>
<dbReference type="GO" id="GO:0031564">
    <property type="term" value="P:transcription antitermination"/>
    <property type="evidence" value="ECO:0007669"/>
    <property type="project" value="UniProtKB-KW"/>
</dbReference>
<dbReference type="SMART" id="SM00738">
    <property type="entry name" value="NGN"/>
    <property type="match status" value="1"/>
</dbReference>